<keyword evidence="3" id="KW-1185">Reference proteome</keyword>
<evidence type="ECO:0000313" key="2">
    <source>
        <dbReference type="EMBL" id="NDY43509.1"/>
    </source>
</evidence>
<evidence type="ECO:0000313" key="3">
    <source>
        <dbReference type="Proteomes" id="UP000469346"/>
    </source>
</evidence>
<dbReference type="Proteomes" id="UP000469346">
    <property type="component" value="Unassembled WGS sequence"/>
</dbReference>
<evidence type="ECO:0008006" key="4">
    <source>
        <dbReference type="Google" id="ProtNLM"/>
    </source>
</evidence>
<protein>
    <recommendedName>
        <fullName evidence="4">DUF4292 domain-containing protein</fullName>
    </recommendedName>
</protein>
<accession>A0A6N9TQQ9</accession>
<dbReference type="PROSITE" id="PS51257">
    <property type="entry name" value="PROKAR_LIPOPROTEIN"/>
    <property type="match status" value="1"/>
</dbReference>
<reference evidence="2 3" key="1">
    <citation type="submission" date="2020-02" db="EMBL/GenBank/DDBJ databases">
        <title>Comparative genomics of sulfur disproportionating microorganisms.</title>
        <authorList>
            <person name="Ward L.M."/>
            <person name="Bertran E."/>
            <person name="Johnston D.T."/>
        </authorList>
    </citation>
    <scope>NUCLEOTIDE SEQUENCE [LARGE SCALE GENOMIC DNA]</scope>
    <source>
        <strain evidence="2 3">DSM 100025</strain>
    </source>
</reference>
<dbReference type="AlphaFoldDB" id="A0A6N9TQQ9"/>
<feature type="chain" id="PRO_5027042404" description="DUF4292 domain-containing protein" evidence="1">
    <location>
        <begin position="21"/>
        <end position="208"/>
    </location>
</feature>
<dbReference type="RefSeq" id="WP_163299804.1">
    <property type="nucleotide sequence ID" value="NZ_JAAGRR010000192.1"/>
</dbReference>
<proteinExistence type="predicted"/>
<feature type="non-terminal residue" evidence="2">
    <location>
        <position position="208"/>
    </location>
</feature>
<sequence>MKTAARFLLGAALAAGLAACAPGPDRPHAPPGPAPVWEGRTPADVLRDLEKRRRRLRAFSAAFSLTVSPPPRGRPSTLRGLLVADLRGETPRVRLQVHGPFGGVVFDMVRDGAATRVYVPARRTLYRGRTGAAPPGGGPLADLFPALLADPARARPRAGTRLEVTGGEVRLPLENGELRLEAATGRLLAWRRAGAVVTYGDYRAPAPG</sequence>
<gene>
    <name evidence="2" type="ORF">G3N55_11755</name>
</gene>
<dbReference type="EMBL" id="JAAGRR010000192">
    <property type="protein sequence ID" value="NDY43509.1"/>
    <property type="molecule type" value="Genomic_DNA"/>
</dbReference>
<evidence type="ECO:0000256" key="1">
    <source>
        <dbReference type="SAM" id="SignalP"/>
    </source>
</evidence>
<feature type="signal peptide" evidence="1">
    <location>
        <begin position="1"/>
        <end position="20"/>
    </location>
</feature>
<organism evidence="2 3">
    <name type="scientific">Dissulfurirhabdus thermomarina</name>
    <dbReference type="NCBI Taxonomy" id="1765737"/>
    <lineage>
        <taxon>Bacteria</taxon>
        <taxon>Deltaproteobacteria</taxon>
        <taxon>Dissulfurirhabdaceae</taxon>
        <taxon>Dissulfurirhabdus</taxon>
    </lineage>
</organism>
<keyword evidence="1" id="KW-0732">Signal</keyword>
<name>A0A6N9TQQ9_DISTH</name>
<comment type="caution">
    <text evidence="2">The sequence shown here is derived from an EMBL/GenBank/DDBJ whole genome shotgun (WGS) entry which is preliminary data.</text>
</comment>